<reference evidence="1 2" key="1">
    <citation type="submission" date="2015-10" db="EMBL/GenBank/DDBJ databases">
        <title>Genome analyses suggest a sexual origin of heterokaryosis in a supposedly ancient asexual fungus.</title>
        <authorList>
            <person name="Ropars J."/>
            <person name="Sedzielewska K."/>
            <person name="Noel J."/>
            <person name="Charron P."/>
            <person name="Farinelli L."/>
            <person name="Marton T."/>
            <person name="Kruger M."/>
            <person name="Pelin A."/>
            <person name="Brachmann A."/>
            <person name="Corradi N."/>
        </authorList>
    </citation>
    <scope>NUCLEOTIDE SEQUENCE [LARGE SCALE GENOMIC DNA]</scope>
    <source>
        <strain evidence="1 2">A4</strain>
    </source>
</reference>
<dbReference type="VEuPathDB" id="FungiDB:RhiirFUN_004062"/>
<dbReference type="Proteomes" id="UP000234323">
    <property type="component" value="Unassembled WGS sequence"/>
</dbReference>
<gene>
    <name evidence="1" type="ORF">RhiirA4_417468</name>
</gene>
<name>A0A2I1G726_9GLOM</name>
<dbReference type="VEuPathDB" id="FungiDB:FUN_024690"/>
<dbReference type="AlphaFoldDB" id="A0A2I1G726"/>
<protein>
    <submittedName>
        <fullName evidence="1">Uncharacterized protein</fullName>
    </submittedName>
</protein>
<comment type="caution">
    <text evidence="1">The sequence shown here is derived from an EMBL/GenBank/DDBJ whole genome shotgun (WGS) entry which is preliminary data.</text>
</comment>
<organism evidence="1 2">
    <name type="scientific">Rhizophagus irregularis</name>
    <dbReference type="NCBI Taxonomy" id="588596"/>
    <lineage>
        <taxon>Eukaryota</taxon>
        <taxon>Fungi</taxon>
        <taxon>Fungi incertae sedis</taxon>
        <taxon>Mucoromycota</taxon>
        <taxon>Glomeromycotina</taxon>
        <taxon>Glomeromycetes</taxon>
        <taxon>Glomerales</taxon>
        <taxon>Glomeraceae</taxon>
        <taxon>Rhizophagus</taxon>
    </lineage>
</organism>
<dbReference type="EMBL" id="LLXI01000199">
    <property type="protein sequence ID" value="PKY42435.1"/>
    <property type="molecule type" value="Genomic_DNA"/>
</dbReference>
<sequence length="183" mass="21114">MNHINNINVFCDSFREGNMILYKHYDDDNSTVFRFRNRHTVGRGIGGFGTLGFLPKIDVSNIYAIVIKFQDRNVEEACTLLENCEIPAQQMIQDNRKSVKGENFINFLKQMEFYVTREEHTFFTSYLVTIKKSPDDEPRHESLEILYHDKIKTELGLDSLGTSGATFARTILINVLSNYVGNM</sequence>
<proteinExistence type="predicted"/>
<evidence type="ECO:0000313" key="1">
    <source>
        <dbReference type="EMBL" id="PKY42435.1"/>
    </source>
</evidence>
<dbReference type="VEuPathDB" id="FungiDB:RhiirA1_400879"/>
<evidence type="ECO:0000313" key="2">
    <source>
        <dbReference type="Proteomes" id="UP000234323"/>
    </source>
</evidence>
<accession>A0A2I1G726</accession>
<keyword evidence="2" id="KW-1185">Reference proteome</keyword>